<dbReference type="RefSeq" id="WP_144928646.1">
    <property type="nucleotide sequence ID" value="NZ_JBHSMC010000014.1"/>
</dbReference>
<gene>
    <name evidence="4" type="ORF">ACFPM4_10705</name>
</gene>
<evidence type="ECO:0000256" key="1">
    <source>
        <dbReference type="ARBA" id="ARBA00008791"/>
    </source>
</evidence>
<dbReference type="InterPro" id="IPR006016">
    <property type="entry name" value="UspA"/>
</dbReference>
<accession>A0ABW0LJY9</accession>
<dbReference type="InterPro" id="IPR014729">
    <property type="entry name" value="Rossmann-like_a/b/a_fold"/>
</dbReference>
<evidence type="ECO:0000256" key="2">
    <source>
        <dbReference type="PIRNR" id="PIRNR006276"/>
    </source>
</evidence>
<dbReference type="PIRSF" id="PIRSF006276">
    <property type="entry name" value="UspA"/>
    <property type="match status" value="1"/>
</dbReference>
<organism evidence="4 5">
    <name type="scientific">Lederbergia graminis</name>
    <dbReference type="NCBI Taxonomy" id="735518"/>
    <lineage>
        <taxon>Bacteria</taxon>
        <taxon>Bacillati</taxon>
        <taxon>Bacillota</taxon>
        <taxon>Bacilli</taxon>
        <taxon>Bacillales</taxon>
        <taxon>Bacillaceae</taxon>
        <taxon>Lederbergia</taxon>
    </lineage>
</organism>
<dbReference type="InterPro" id="IPR006015">
    <property type="entry name" value="Universal_stress_UspA"/>
</dbReference>
<sequence>MYKSILLAVDGSNHSIRATQEAVNIATLVNGSKVDVIMVADYSKTKSEVLHSSGKEDLELTRRKRLFPIEELFKTNNINYEIHILHGEPGPTIVEYANKRSFDLVIIGSRGLNSFQEMVLGSVSHKVVKRVNCPVLVVK</sequence>
<dbReference type="SUPFAM" id="SSF52402">
    <property type="entry name" value="Adenine nucleotide alpha hydrolases-like"/>
    <property type="match status" value="1"/>
</dbReference>
<dbReference type="Proteomes" id="UP001596147">
    <property type="component" value="Unassembled WGS sequence"/>
</dbReference>
<name>A0ABW0LJY9_9BACI</name>
<evidence type="ECO:0000313" key="5">
    <source>
        <dbReference type="Proteomes" id="UP001596147"/>
    </source>
</evidence>
<dbReference type="PANTHER" id="PTHR46268:SF6">
    <property type="entry name" value="UNIVERSAL STRESS PROTEIN UP12"/>
    <property type="match status" value="1"/>
</dbReference>
<dbReference type="PANTHER" id="PTHR46268">
    <property type="entry name" value="STRESS RESPONSE PROTEIN NHAX"/>
    <property type="match status" value="1"/>
</dbReference>
<protein>
    <recommendedName>
        <fullName evidence="2">Universal stress protein</fullName>
    </recommendedName>
</protein>
<evidence type="ECO:0000259" key="3">
    <source>
        <dbReference type="Pfam" id="PF00582"/>
    </source>
</evidence>
<proteinExistence type="inferred from homology"/>
<dbReference type="EMBL" id="JBHSMC010000014">
    <property type="protein sequence ID" value="MFC5465217.1"/>
    <property type="molecule type" value="Genomic_DNA"/>
</dbReference>
<comment type="similarity">
    <text evidence="1 2">Belongs to the universal stress protein A family.</text>
</comment>
<reference evidence="5" key="1">
    <citation type="journal article" date="2019" name="Int. J. Syst. Evol. Microbiol.">
        <title>The Global Catalogue of Microorganisms (GCM) 10K type strain sequencing project: providing services to taxonomists for standard genome sequencing and annotation.</title>
        <authorList>
            <consortium name="The Broad Institute Genomics Platform"/>
            <consortium name="The Broad Institute Genome Sequencing Center for Infectious Disease"/>
            <person name="Wu L."/>
            <person name="Ma J."/>
        </authorList>
    </citation>
    <scope>NUCLEOTIDE SEQUENCE [LARGE SCALE GENOMIC DNA]</scope>
    <source>
        <strain evidence="5">CGMCC 1.12237</strain>
    </source>
</reference>
<keyword evidence="2" id="KW-0963">Cytoplasm</keyword>
<dbReference type="CDD" id="cd00293">
    <property type="entry name" value="USP-like"/>
    <property type="match status" value="1"/>
</dbReference>
<feature type="domain" description="UspA" evidence="3">
    <location>
        <begin position="1"/>
        <end position="139"/>
    </location>
</feature>
<comment type="caution">
    <text evidence="4">The sequence shown here is derived from an EMBL/GenBank/DDBJ whole genome shotgun (WGS) entry which is preliminary data.</text>
</comment>
<keyword evidence="5" id="KW-1185">Reference proteome</keyword>
<dbReference type="Pfam" id="PF00582">
    <property type="entry name" value="Usp"/>
    <property type="match status" value="1"/>
</dbReference>
<dbReference type="Gene3D" id="3.40.50.620">
    <property type="entry name" value="HUPs"/>
    <property type="match status" value="1"/>
</dbReference>
<dbReference type="PRINTS" id="PR01438">
    <property type="entry name" value="UNVRSLSTRESS"/>
</dbReference>
<comment type="subcellular location">
    <subcellularLocation>
        <location evidence="2">Cytoplasm</location>
    </subcellularLocation>
</comment>
<evidence type="ECO:0000313" key="4">
    <source>
        <dbReference type="EMBL" id="MFC5465217.1"/>
    </source>
</evidence>